<accession>A0A1I7ZEN5</accession>
<dbReference type="WBParaSite" id="L893_g25687.t1">
    <property type="protein sequence ID" value="L893_g25687.t1"/>
    <property type="gene ID" value="L893_g25687"/>
</dbReference>
<dbReference type="Proteomes" id="UP000095287">
    <property type="component" value="Unplaced"/>
</dbReference>
<organism evidence="1 2">
    <name type="scientific">Steinernema glaseri</name>
    <dbReference type="NCBI Taxonomy" id="37863"/>
    <lineage>
        <taxon>Eukaryota</taxon>
        <taxon>Metazoa</taxon>
        <taxon>Ecdysozoa</taxon>
        <taxon>Nematoda</taxon>
        <taxon>Chromadorea</taxon>
        <taxon>Rhabditida</taxon>
        <taxon>Tylenchina</taxon>
        <taxon>Panagrolaimomorpha</taxon>
        <taxon>Strongyloidoidea</taxon>
        <taxon>Steinernematidae</taxon>
        <taxon>Steinernema</taxon>
    </lineage>
</organism>
<name>A0A1I7ZEN5_9BILA</name>
<protein>
    <submittedName>
        <fullName evidence="2">DOMON domain-containing protein</fullName>
    </submittedName>
</protein>
<proteinExistence type="predicted"/>
<evidence type="ECO:0000313" key="1">
    <source>
        <dbReference type="Proteomes" id="UP000095287"/>
    </source>
</evidence>
<reference evidence="2" key="1">
    <citation type="submission" date="2016-11" db="UniProtKB">
        <authorList>
            <consortium name="WormBaseParasite"/>
        </authorList>
    </citation>
    <scope>IDENTIFICATION</scope>
</reference>
<keyword evidence="1" id="KW-1185">Reference proteome</keyword>
<sequence>MAEKVLLACAEPGPFSASSYPWKPLAPGCSASSSLETTSNEHIFPVSFVKSSKDSDPIRIRWKMRYMVGAHDDVQATYKKYDEGGIVVYIASAEAGADVATESICPGGNLTGNIGRFQIYWP</sequence>
<dbReference type="AlphaFoldDB" id="A0A1I7ZEN5"/>
<evidence type="ECO:0000313" key="2">
    <source>
        <dbReference type="WBParaSite" id="L893_g25687.t1"/>
    </source>
</evidence>